<dbReference type="AlphaFoldDB" id="C8VW29"/>
<evidence type="ECO:0000313" key="3">
    <source>
        <dbReference type="Proteomes" id="UP000002217"/>
    </source>
</evidence>
<sequence length="108" mass="12321">MSLQASFGGWTDSYRGVQVTPLSQDGREVTITYNGLLQNSGAQEVYLHHGFGDSWHGTGEFRMEKTPQGWQKTIVMQDNQVVFCFKDNAQNWDNNDGHNWLYRLSSGF</sequence>
<accession>C8VW29</accession>
<feature type="domain" description="Carbohydrate binding module family 25" evidence="1">
    <location>
        <begin position="26"/>
        <end position="105"/>
    </location>
</feature>
<evidence type="ECO:0000313" key="2">
    <source>
        <dbReference type="EMBL" id="ACV64316.1"/>
    </source>
</evidence>
<dbReference type="InterPro" id="IPR005085">
    <property type="entry name" value="CBM25"/>
</dbReference>
<gene>
    <name evidence="2" type="ordered locus">Dtox_3604</name>
</gene>
<name>C8VW29_DESAS</name>
<dbReference type="Gene3D" id="2.60.40.10">
    <property type="entry name" value="Immunoglobulins"/>
    <property type="match status" value="1"/>
</dbReference>
<dbReference type="HOGENOM" id="CLU_152619_0_0_9"/>
<dbReference type="GO" id="GO:2001070">
    <property type="term" value="F:starch binding"/>
    <property type="evidence" value="ECO:0007669"/>
    <property type="project" value="InterPro"/>
</dbReference>
<dbReference type="Proteomes" id="UP000002217">
    <property type="component" value="Chromosome"/>
</dbReference>
<dbReference type="KEGG" id="dae:Dtox_3604"/>
<protein>
    <recommendedName>
        <fullName evidence="1">Carbohydrate binding module family 25 domain-containing protein</fullName>
    </recommendedName>
</protein>
<reference evidence="2 3" key="1">
    <citation type="journal article" date="2009" name="Stand. Genomic Sci.">
        <title>Complete genome sequence of Desulfotomaculum acetoxidans type strain (5575).</title>
        <authorList>
            <person name="Spring S."/>
            <person name="Lapidus A."/>
            <person name="Schroder M."/>
            <person name="Gleim D."/>
            <person name="Sims D."/>
            <person name="Meincke L."/>
            <person name="Glavina Del Rio T."/>
            <person name="Tice H."/>
            <person name="Copeland A."/>
            <person name="Cheng J.F."/>
            <person name="Lucas S."/>
            <person name="Chen F."/>
            <person name="Nolan M."/>
            <person name="Bruce D."/>
            <person name="Goodwin L."/>
            <person name="Pitluck S."/>
            <person name="Ivanova N."/>
            <person name="Mavromatis K."/>
            <person name="Mikhailova N."/>
            <person name="Pati A."/>
            <person name="Chen A."/>
            <person name="Palaniappan K."/>
            <person name="Land M."/>
            <person name="Hauser L."/>
            <person name="Chang Y.J."/>
            <person name="Jeffries C.D."/>
            <person name="Chain P."/>
            <person name="Saunders E."/>
            <person name="Brettin T."/>
            <person name="Detter J.C."/>
            <person name="Goker M."/>
            <person name="Bristow J."/>
            <person name="Eisen J.A."/>
            <person name="Markowitz V."/>
            <person name="Hugenholtz P."/>
            <person name="Kyrpides N.C."/>
            <person name="Klenk H.P."/>
            <person name="Han C."/>
        </authorList>
    </citation>
    <scope>NUCLEOTIDE SEQUENCE [LARGE SCALE GENOMIC DNA]</scope>
    <source>
        <strain evidence="3">ATCC 49208 / DSM 771 / VKM B-1644</strain>
    </source>
</reference>
<dbReference type="OrthoDB" id="1683298at2"/>
<keyword evidence="3" id="KW-1185">Reference proteome</keyword>
<dbReference type="Pfam" id="PF16760">
    <property type="entry name" value="CBM53"/>
    <property type="match status" value="1"/>
</dbReference>
<dbReference type="CAZy" id="CBM25">
    <property type="family name" value="Carbohydrate-Binding Module Family 25"/>
</dbReference>
<proteinExistence type="predicted"/>
<dbReference type="STRING" id="485916.Dtox_3604"/>
<dbReference type="SMART" id="SM01066">
    <property type="entry name" value="CBM_25"/>
    <property type="match status" value="1"/>
</dbReference>
<evidence type="ECO:0000259" key="1">
    <source>
        <dbReference type="SMART" id="SM01066"/>
    </source>
</evidence>
<organism evidence="2 3">
    <name type="scientific">Desulfofarcimen acetoxidans (strain ATCC 49208 / DSM 771 / KCTC 5769 / VKM B-1644 / 5575)</name>
    <name type="common">Desulfotomaculum acetoxidans</name>
    <dbReference type="NCBI Taxonomy" id="485916"/>
    <lineage>
        <taxon>Bacteria</taxon>
        <taxon>Bacillati</taxon>
        <taxon>Bacillota</taxon>
        <taxon>Clostridia</taxon>
        <taxon>Eubacteriales</taxon>
        <taxon>Peptococcaceae</taxon>
        <taxon>Desulfofarcimen</taxon>
    </lineage>
</organism>
<dbReference type="InterPro" id="IPR013783">
    <property type="entry name" value="Ig-like_fold"/>
</dbReference>
<dbReference type="RefSeq" id="WP_015759003.1">
    <property type="nucleotide sequence ID" value="NC_013216.1"/>
</dbReference>
<dbReference type="EMBL" id="CP001720">
    <property type="protein sequence ID" value="ACV64316.1"/>
    <property type="molecule type" value="Genomic_DNA"/>
</dbReference>